<dbReference type="PROSITE" id="PS50043">
    <property type="entry name" value="HTH_LUXR_2"/>
    <property type="match status" value="1"/>
</dbReference>
<accession>A0A1B1BK89</accession>
<dbReference type="Pfam" id="PF25873">
    <property type="entry name" value="WHD_MalT"/>
    <property type="match status" value="1"/>
</dbReference>
<keyword evidence="1" id="KW-0805">Transcription regulation</keyword>
<name>A0A1B1BK89_9MICO</name>
<reference evidence="6 7" key="1">
    <citation type="submission" date="2016-06" db="EMBL/GenBank/DDBJ databases">
        <title>Genome sequencing of Cryobacterium arcticum PAMC 27867.</title>
        <authorList>
            <person name="Lee J."/>
            <person name="Kim O.-S."/>
        </authorList>
    </citation>
    <scope>NUCLEOTIDE SEQUENCE [LARGE SCALE GENOMIC DNA]</scope>
    <source>
        <strain evidence="6 7">PAMC 27867</strain>
    </source>
</reference>
<dbReference type="InterPro" id="IPR016032">
    <property type="entry name" value="Sig_transdc_resp-reg_C-effctor"/>
</dbReference>
<evidence type="ECO:0000256" key="3">
    <source>
        <dbReference type="ARBA" id="ARBA00023163"/>
    </source>
</evidence>
<gene>
    <name evidence="6" type="ORF">PA27867_1900</name>
</gene>
<dbReference type="Proteomes" id="UP000092582">
    <property type="component" value="Chromosome 1"/>
</dbReference>
<dbReference type="GO" id="GO:0003677">
    <property type="term" value="F:DNA binding"/>
    <property type="evidence" value="ECO:0007669"/>
    <property type="project" value="UniProtKB-KW"/>
</dbReference>
<dbReference type="InterPro" id="IPR059106">
    <property type="entry name" value="WHD_MalT"/>
</dbReference>
<proteinExistence type="predicted"/>
<feature type="domain" description="HTH luxR-type" evidence="5">
    <location>
        <begin position="868"/>
        <end position="933"/>
    </location>
</feature>
<feature type="region of interest" description="Disordered" evidence="4">
    <location>
        <begin position="857"/>
        <end position="877"/>
    </location>
</feature>
<dbReference type="Gene3D" id="1.10.10.10">
    <property type="entry name" value="Winged helix-like DNA-binding domain superfamily/Winged helix DNA-binding domain"/>
    <property type="match status" value="1"/>
</dbReference>
<dbReference type="Pfam" id="PF00196">
    <property type="entry name" value="GerE"/>
    <property type="match status" value="1"/>
</dbReference>
<protein>
    <submittedName>
        <fullName evidence="6">LuxR family transcriptional regulator</fullName>
    </submittedName>
</protein>
<dbReference type="InterPro" id="IPR000792">
    <property type="entry name" value="Tscrpt_reg_LuxR_C"/>
</dbReference>
<evidence type="ECO:0000313" key="6">
    <source>
        <dbReference type="EMBL" id="ANP72853.1"/>
    </source>
</evidence>
<evidence type="ECO:0000256" key="1">
    <source>
        <dbReference type="ARBA" id="ARBA00023015"/>
    </source>
</evidence>
<feature type="region of interest" description="Disordered" evidence="4">
    <location>
        <begin position="336"/>
        <end position="362"/>
    </location>
</feature>
<dbReference type="SUPFAM" id="SSF52540">
    <property type="entry name" value="P-loop containing nucleoside triphosphate hydrolases"/>
    <property type="match status" value="1"/>
</dbReference>
<dbReference type="CDD" id="cd06170">
    <property type="entry name" value="LuxR_C_like"/>
    <property type="match status" value="1"/>
</dbReference>
<evidence type="ECO:0000256" key="4">
    <source>
        <dbReference type="SAM" id="MobiDB-lite"/>
    </source>
</evidence>
<dbReference type="InterPro" id="IPR036388">
    <property type="entry name" value="WH-like_DNA-bd_sf"/>
</dbReference>
<dbReference type="KEGG" id="cart:PA27867_1900"/>
<evidence type="ECO:0000256" key="2">
    <source>
        <dbReference type="ARBA" id="ARBA00023125"/>
    </source>
</evidence>
<dbReference type="EMBL" id="CP016282">
    <property type="protein sequence ID" value="ANP72853.1"/>
    <property type="molecule type" value="Genomic_DNA"/>
</dbReference>
<feature type="compositionally biased region" description="Gly residues" evidence="4">
    <location>
        <begin position="343"/>
        <end position="354"/>
    </location>
</feature>
<dbReference type="STRING" id="670052.PA27867_1900"/>
<organism evidence="6 7">
    <name type="scientific">Cryobacterium arcticum</name>
    <dbReference type="NCBI Taxonomy" id="670052"/>
    <lineage>
        <taxon>Bacteria</taxon>
        <taxon>Bacillati</taxon>
        <taxon>Actinomycetota</taxon>
        <taxon>Actinomycetes</taxon>
        <taxon>Micrococcales</taxon>
        <taxon>Microbacteriaceae</taxon>
        <taxon>Cryobacterium</taxon>
    </lineage>
</organism>
<dbReference type="AlphaFoldDB" id="A0A1B1BK89"/>
<dbReference type="SUPFAM" id="SSF46894">
    <property type="entry name" value="C-terminal effector domain of the bipartite response regulators"/>
    <property type="match status" value="1"/>
</dbReference>
<dbReference type="OrthoDB" id="134985at2"/>
<dbReference type="PANTHER" id="PTHR44688:SF16">
    <property type="entry name" value="DNA-BINDING TRANSCRIPTIONAL ACTIVATOR DEVR_DOSR"/>
    <property type="match status" value="1"/>
</dbReference>
<dbReference type="RefSeq" id="WP_066595749.1">
    <property type="nucleotide sequence ID" value="NZ_CP016282.1"/>
</dbReference>
<keyword evidence="3" id="KW-0804">Transcription</keyword>
<dbReference type="GO" id="GO:0006355">
    <property type="term" value="P:regulation of DNA-templated transcription"/>
    <property type="evidence" value="ECO:0007669"/>
    <property type="project" value="InterPro"/>
</dbReference>
<evidence type="ECO:0000313" key="7">
    <source>
        <dbReference type="Proteomes" id="UP000092582"/>
    </source>
</evidence>
<evidence type="ECO:0000259" key="5">
    <source>
        <dbReference type="PROSITE" id="PS50043"/>
    </source>
</evidence>
<dbReference type="SMART" id="SM00421">
    <property type="entry name" value="HTH_LUXR"/>
    <property type="match status" value="1"/>
</dbReference>
<dbReference type="PANTHER" id="PTHR44688">
    <property type="entry name" value="DNA-BINDING TRANSCRIPTIONAL ACTIVATOR DEVR_DOSR"/>
    <property type="match status" value="1"/>
</dbReference>
<dbReference type="PRINTS" id="PR00038">
    <property type="entry name" value="HTHLUXR"/>
</dbReference>
<dbReference type="InterPro" id="IPR027417">
    <property type="entry name" value="P-loop_NTPase"/>
</dbReference>
<feature type="region of interest" description="Disordered" evidence="4">
    <location>
        <begin position="229"/>
        <end position="254"/>
    </location>
</feature>
<keyword evidence="2" id="KW-0238">DNA-binding</keyword>
<keyword evidence="7" id="KW-1185">Reference proteome</keyword>
<sequence length="935" mass="100248">MDPAPTPLPREPWGPPGLASEPEWYLHRSRLDDLVIRLQGTDARVLQLWDAAGSGKTTLLAGWARRLAAEGAEVRWMTGPDLVTARDPDAVWRLFAETRDLQALRGRPPDVPQTHTALRYVFIDDVDLPAGPGETGPAIPDGWWPMISLAPPELRIIVAGRRRPGTGTAPLLAAGVLLDCPEDMLAFTLDETLELAGRRHLRVSPEDAAVLWRNTGGWATALTFALAGQGQDREHTDPSPAGDSGIAASGITHTEVGPAGSTLTDVDGATPAIADYVATEVLDGLDDDERDILMRSAVSFVVPLDLAVRVTARSDAGDVLERVSRNNGMLVRVPDVSHRSGAGRSGAGGSGRTGTGSVDSSAETSVAAGEAYRFHPILLSYLQAAARGHDADATNDRHVLACHWFSDRSEGAAALDQALQARDAALVGEVLDRFGLTLVLSGDTDLVGRALRRLDTPVPSTAALALRVLLDAPAFAARRRAHQLLAAAGDTAGGSGLSPQRRPGLWPAVIEILHALLAVEPADVAKRLQALQGHRVGEAARLDLAIDLLTGMAEGRCLDRLGLPGPAEDILRDVAEAARMADYSWLFLVASDLAATAAAHAGRWLQVAMLESQMAESPAPPSAADQVSSRAVLYTMIRRYERCQPLDVDAVERLSAHPHLAYDAGLSVPAQVLLLLNGFDTDPHSRRTMDTLMLLMREVGSDHPRSLSLCCVPLLEVSGALDGRPETQAVVRLVESVLGEESLEALLLRFLSVPPTRAGHPAEERLREAALDERTAWRGSTIVSAWIALAHVAELSGRHVESDARLLRALRLASQFGTERAFLAVGGQGTALIRSRLGRLGDLDEFARHILRCAARVRPSPRGPGTEAGRSSPQLTQREREVLRELPVHQSVADIARKRNVSPNTVKTHLRNIYQKLEAANRADAVAIAQERGLL</sequence>